<sequence length="116" mass="11909">MASRFQLIFSVGAALVLCACNATSNGSAPQPVAAAPASTSAKPDWPALPEAAKCTGELNSFQSVLSADVGTGNLNQTVYDQVQTELGKAAQACAAGRDAEAQSLIRATKQRHGYRA</sequence>
<keyword evidence="1" id="KW-0732">Signal</keyword>
<dbReference type="AlphaFoldDB" id="A0A1I3WS77"/>
<name>A0A1I3WS77_9HYPH</name>
<dbReference type="EMBL" id="FOSN01000002">
    <property type="protein sequence ID" value="SFK10504.1"/>
    <property type="molecule type" value="Genomic_DNA"/>
</dbReference>
<evidence type="ECO:0000313" key="3">
    <source>
        <dbReference type="Proteomes" id="UP000198755"/>
    </source>
</evidence>
<protein>
    <submittedName>
        <fullName evidence="2">Uncharacterized protein</fullName>
    </submittedName>
</protein>
<keyword evidence="3" id="KW-1185">Reference proteome</keyword>
<dbReference type="RefSeq" id="WP_091677965.1">
    <property type="nucleotide sequence ID" value="NZ_FOSN01000002.1"/>
</dbReference>
<dbReference type="PROSITE" id="PS51257">
    <property type="entry name" value="PROKAR_LIPOPROTEIN"/>
    <property type="match status" value="1"/>
</dbReference>
<accession>A0A1I3WS77</accession>
<dbReference type="Proteomes" id="UP000198755">
    <property type="component" value="Unassembled WGS sequence"/>
</dbReference>
<organism evidence="2 3">
    <name type="scientific">Methylocapsa palsarum</name>
    <dbReference type="NCBI Taxonomy" id="1612308"/>
    <lineage>
        <taxon>Bacteria</taxon>
        <taxon>Pseudomonadati</taxon>
        <taxon>Pseudomonadota</taxon>
        <taxon>Alphaproteobacteria</taxon>
        <taxon>Hyphomicrobiales</taxon>
        <taxon>Beijerinckiaceae</taxon>
        <taxon>Methylocapsa</taxon>
    </lineage>
</organism>
<evidence type="ECO:0000256" key="1">
    <source>
        <dbReference type="SAM" id="SignalP"/>
    </source>
</evidence>
<reference evidence="2 3" key="1">
    <citation type="submission" date="2016-10" db="EMBL/GenBank/DDBJ databases">
        <authorList>
            <person name="de Groot N.N."/>
        </authorList>
    </citation>
    <scope>NUCLEOTIDE SEQUENCE [LARGE SCALE GENOMIC DNA]</scope>
    <source>
        <strain evidence="2 3">NE2</strain>
    </source>
</reference>
<feature type="signal peptide" evidence="1">
    <location>
        <begin position="1"/>
        <end position="24"/>
    </location>
</feature>
<proteinExistence type="predicted"/>
<feature type="chain" id="PRO_5011441642" evidence="1">
    <location>
        <begin position="25"/>
        <end position="116"/>
    </location>
</feature>
<dbReference type="OrthoDB" id="8161815at2"/>
<evidence type="ECO:0000313" key="2">
    <source>
        <dbReference type="EMBL" id="SFK10504.1"/>
    </source>
</evidence>
<gene>
    <name evidence="2" type="ORF">SAMN05444581_102112</name>
</gene>